<comment type="caution">
    <text evidence="3">The sequence shown here is derived from an EMBL/GenBank/DDBJ whole genome shotgun (WGS) entry which is preliminary data.</text>
</comment>
<name>A0AAD7X1Z8_9TELE</name>
<dbReference type="AlphaFoldDB" id="A0AAD7X1Z8"/>
<keyword evidence="4" id="KW-1185">Reference proteome</keyword>
<dbReference type="EMBL" id="JAINUG010000006">
    <property type="protein sequence ID" value="KAJ8416489.1"/>
    <property type="molecule type" value="Genomic_DNA"/>
</dbReference>
<proteinExistence type="predicted"/>
<dbReference type="InterPro" id="IPR000082">
    <property type="entry name" value="SEA_dom"/>
</dbReference>
<reference evidence="3" key="1">
    <citation type="journal article" date="2023" name="Science">
        <title>Genome structures resolve the early diversification of teleost fishes.</title>
        <authorList>
            <person name="Parey E."/>
            <person name="Louis A."/>
            <person name="Montfort J."/>
            <person name="Bouchez O."/>
            <person name="Roques C."/>
            <person name="Iampietro C."/>
            <person name="Lluch J."/>
            <person name="Castinel A."/>
            <person name="Donnadieu C."/>
            <person name="Desvignes T."/>
            <person name="Floi Bucao C."/>
            <person name="Jouanno E."/>
            <person name="Wen M."/>
            <person name="Mejri S."/>
            <person name="Dirks R."/>
            <person name="Jansen H."/>
            <person name="Henkel C."/>
            <person name="Chen W.J."/>
            <person name="Zahm M."/>
            <person name="Cabau C."/>
            <person name="Klopp C."/>
            <person name="Thompson A.W."/>
            <person name="Robinson-Rechavi M."/>
            <person name="Braasch I."/>
            <person name="Lecointre G."/>
            <person name="Bobe J."/>
            <person name="Postlethwait J.H."/>
            <person name="Berthelot C."/>
            <person name="Roest Crollius H."/>
            <person name="Guiguen Y."/>
        </authorList>
    </citation>
    <scope>NUCLEOTIDE SEQUENCE</scope>
    <source>
        <strain evidence="3">NC1722</strain>
    </source>
</reference>
<protein>
    <recommendedName>
        <fullName evidence="2">SEA domain-containing protein</fullName>
    </recommendedName>
</protein>
<organism evidence="3 4">
    <name type="scientific">Aldrovandia affinis</name>
    <dbReference type="NCBI Taxonomy" id="143900"/>
    <lineage>
        <taxon>Eukaryota</taxon>
        <taxon>Metazoa</taxon>
        <taxon>Chordata</taxon>
        <taxon>Craniata</taxon>
        <taxon>Vertebrata</taxon>
        <taxon>Euteleostomi</taxon>
        <taxon>Actinopterygii</taxon>
        <taxon>Neopterygii</taxon>
        <taxon>Teleostei</taxon>
        <taxon>Notacanthiformes</taxon>
        <taxon>Halosauridae</taxon>
        <taxon>Aldrovandia</taxon>
    </lineage>
</organism>
<feature type="region of interest" description="Disordered" evidence="1">
    <location>
        <begin position="1"/>
        <end position="57"/>
    </location>
</feature>
<feature type="non-terminal residue" evidence="3">
    <location>
        <position position="201"/>
    </location>
</feature>
<evidence type="ECO:0000259" key="2">
    <source>
        <dbReference type="PROSITE" id="PS50024"/>
    </source>
</evidence>
<dbReference type="PROSITE" id="PS50024">
    <property type="entry name" value="SEA"/>
    <property type="match status" value="1"/>
</dbReference>
<gene>
    <name evidence="3" type="ORF">AAFF_G00357770</name>
</gene>
<sequence length="201" mass="21248">VTSPRAGPATEAPSTIPVPPLTIRPSRQPTTIVTDPPIGTTAQTDSTEPPAPGEGSLGLEFSIDQTFTEDLLNSTSAGFRTLANNVTSEVNRAYRNSFPGTFSRSLVNSFSAGSVVVDMTLVFNNKSVVPTTSNAVNALQEALNSLSSFLNIIPGTLNASVTDTIITTVQPTATTSGSPKQTINRTILMCFSLLYFLITRH</sequence>
<dbReference type="InterPro" id="IPR036364">
    <property type="entry name" value="SEA_dom_sf"/>
</dbReference>
<evidence type="ECO:0000313" key="4">
    <source>
        <dbReference type="Proteomes" id="UP001221898"/>
    </source>
</evidence>
<dbReference type="Pfam" id="PF01390">
    <property type="entry name" value="SEA"/>
    <property type="match status" value="1"/>
</dbReference>
<feature type="domain" description="SEA" evidence="2">
    <location>
        <begin position="49"/>
        <end position="171"/>
    </location>
</feature>
<evidence type="ECO:0000256" key="1">
    <source>
        <dbReference type="SAM" id="MobiDB-lite"/>
    </source>
</evidence>
<dbReference type="SUPFAM" id="SSF82671">
    <property type="entry name" value="SEA domain"/>
    <property type="match status" value="1"/>
</dbReference>
<accession>A0AAD7X1Z8</accession>
<dbReference type="Proteomes" id="UP001221898">
    <property type="component" value="Unassembled WGS sequence"/>
</dbReference>
<evidence type="ECO:0000313" key="3">
    <source>
        <dbReference type="EMBL" id="KAJ8416489.1"/>
    </source>
</evidence>
<dbReference type="Gene3D" id="3.30.70.960">
    <property type="entry name" value="SEA domain"/>
    <property type="match status" value="1"/>
</dbReference>